<dbReference type="PANTHER" id="PTHR46652:SF3">
    <property type="entry name" value="LEUCINE-RICH REPEAT-CONTAINING PROTEIN 9"/>
    <property type="match status" value="1"/>
</dbReference>
<dbReference type="InterPro" id="IPR032675">
    <property type="entry name" value="LRR_dom_sf"/>
</dbReference>
<dbReference type="PANTHER" id="PTHR46652">
    <property type="entry name" value="LEUCINE-RICH REPEAT AND IQ DOMAIN-CONTAINING PROTEIN 1-RELATED"/>
    <property type="match status" value="1"/>
</dbReference>
<keyword evidence="4" id="KW-1185">Reference proteome</keyword>
<dbReference type="Proteomes" id="UP001501423">
    <property type="component" value="Unassembled WGS sequence"/>
</dbReference>
<keyword evidence="1" id="KW-0433">Leucine-rich repeat</keyword>
<dbReference type="EMBL" id="BAAAVA010000080">
    <property type="protein sequence ID" value="GAA2943888.1"/>
    <property type="molecule type" value="Genomic_DNA"/>
</dbReference>
<dbReference type="InterPro" id="IPR006553">
    <property type="entry name" value="Leu-rich_rpt_Cys-con_subtyp"/>
</dbReference>
<reference evidence="4" key="1">
    <citation type="journal article" date="2019" name="Int. J. Syst. Evol. Microbiol.">
        <title>The Global Catalogue of Microorganisms (GCM) 10K type strain sequencing project: providing services to taxonomists for standard genome sequencing and annotation.</title>
        <authorList>
            <consortium name="The Broad Institute Genomics Platform"/>
            <consortium name="The Broad Institute Genome Sequencing Center for Infectious Disease"/>
            <person name="Wu L."/>
            <person name="Ma J."/>
        </authorList>
    </citation>
    <scope>NUCLEOTIDE SEQUENCE [LARGE SCALE GENOMIC DNA]</scope>
    <source>
        <strain evidence="4">JCM 9650</strain>
    </source>
</reference>
<evidence type="ECO:0000256" key="1">
    <source>
        <dbReference type="ARBA" id="ARBA00022614"/>
    </source>
</evidence>
<organism evidence="3 4">
    <name type="scientific">Streptomyces erythrogriseus</name>
    <dbReference type="NCBI Taxonomy" id="284027"/>
    <lineage>
        <taxon>Bacteria</taxon>
        <taxon>Bacillati</taxon>
        <taxon>Actinomycetota</taxon>
        <taxon>Actinomycetes</taxon>
        <taxon>Kitasatosporales</taxon>
        <taxon>Streptomycetaceae</taxon>
        <taxon>Streptomyces</taxon>
        <taxon>Streptomyces griseoincarnatus group</taxon>
    </lineage>
</organism>
<evidence type="ECO:0008006" key="5">
    <source>
        <dbReference type="Google" id="ProtNLM"/>
    </source>
</evidence>
<comment type="caution">
    <text evidence="3">The sequence shown here is derived from an EMBL/GenBank/DDBJ whole genome shotgun (WGS) entry which is preliminary data.</text>
</comment>
<protein>
    <recommendedName>
        <fullName evidence="5">Leucine-rich repeat domain-containing protein</fullName>
    </recommendedName>
</protein>
<dbReference type="SMART" id="SM00367">
    <property type="entry name" value="LRR_CC"/>
    <property type="match status" value="5"/>
</dbReference>
<proteinExistence type="predicted"/>
<sequence length="540" mass="58322">MTQPTPPGVPADGTPDDNTALRIRQLREDLGTASPAEAGEAVRELMLPAASGGGDATLHLAVRYSEASDCSTEELLLLWARADGDPFGFCETFEAPAYRARKAVRALVALSAAGDGGHHALKLAARFIHLDPHASKCLVRLWRTHPDPDGFAEHLLAPAFRQEGRTELRLPYASSLRGLRHLTMLEKLDLHRCDGLTDLTEVGELTRLTDLDLGGCTSVEDLTPIGRLTRLTRLDLSWCDAVQDFDPLLNLSGLRHLRLIRTKVRSLRVWGEALAALESLDLRHCGSLTDLDGLAGLPRLAHLQLSGGHRVDLSPFAALPGLRSLELDNCDELTTLEGLGGHPRLVKLGIHGSPLLRTTEGLGELPALRELTLTGCSTLADLRGLGRLPALRTLMINGSAVRDLGDLSGSPLSTLTLLYMEELESLGALQDCPGLRELTVRYLKNCPAAEGIPVERLSSLTVAGPSWAALRDITLFTASPRLAELDLRHCRSLTDLRPLLDMPALSHVHLAERNAISPSGVPDFAVTDLRARGVTVTLHP</sequence>
<evidence type="ECO:0000313" key="4">
    <source>
        <dbReference type="Proteomes" id="UP001501423"/>
    </source>
</evidence>
<evidence type="ECO:0000256" key="2">
    <source>
        <dbReference type="ARBA" id="ARBA00022737"/>
    </source>
</evidence>
<keyword evidence="2" id="KW-0677">Repeat</keyword>
<dbReference type="SUPFAM" id="SSF52058">
    <property type="entry name" value="L domain-like"/>
    <property type="match status" value="2"/>
</dbReference>
<gene>
    <name evidence="3" type="ORF">GCM10010478_51740</name>
</gene>
<dbReference type="Gene3D" id="3.80.10.10">
    <property type="entry name" value="Ribonuclease Inhibitor"/>
    <property type="match status" value="2"/>
</dbReference>
<accession>A0ABP6JUB2</accession>
<dbReference type="InterPro" id="IPR050836">
    <property type="entry name" value="SDS22/Internalin_LRR"/>
</dbReference>
<evidence type="ECO:0000313" key="3">
    <source>
        <dbReference type="EMBL" id="GAA2943888.1"/>
    </source>
</evidence>
<name>A0ABP6JUB2_9ACTN</name>